<feature type="compositionally biased region" description="Polar residues" evidence="1">
    <location>
        <begin position="91"/>
        <end position="108"/>
    </location>
</feature>
<feature type="region of interest" description="Disordered" evidence="1">
    <location>
        <begin position="1"/>
        <end position="28"/>
    </location>
</feature>
<feature type="compositionally biased region" description="Polar residues" evidence="1">
    <location>
        <begin position="1"/>
        <end position="10"/>
    </location>
</feature>
<dbReference type="AlphaFoldDB" id="A0A395T128"/>
<evidence type="ECO:0000313" key="3">
    <source>
        <dbReference type="Proteomes" id="UP000266234"/>
    </source>
</evidence>
<accession>A0A395T128</accession>
<reference evidence="2 3" key="1">
    <citation type="journal article" date="2018" name="PLoS Pathog.">
        <title>Evolution of structural diversity of trichothecenes, a family of toxins produced by plant pathogenic and entomopathogenic fungi.</title>
        <authorList>
            <person name="Proctor R.H."/>
            <person name="McCormick S.P."/>
            <person name="Kim H.S."/>
            <person name="Cardoza R.E."/>
            <person name="Stanley A.M."/>
            <person name="Lindo L."/>
            <person name="Kelly A."/>
            <person name="Brown D.W."/>
            <person name="Lee T."/>
            <person name="Vaughan M.M."/>
            <person name="Alexander N.J."/>
            <person name="Busman M."/>
            <person name="Gutierrez S."/>
        </authorList>
    </citation>
    <scope>NUCLEOTIDE SEQUENCE [LARGE SCALE GENOMIC DNA]</scope>
    <source>
        <strain evidence="2 3">NRRL 20695</strain>
    </source>
</reference>
<comment type="caution">
    <text evidence="2">The sequence shown here is derived from an EMBL/GenBank/DDBJ whole genome shotgun (WGS) entry which is preliminary data.</text>
</comment>
<sequence length="278" mass="30428">MSGYMESQTGFPPGFGWGDSNPSTPSSTPSCVGNMGIYPNPVVKYPAAPSTPPTPPSYLNFMGNTCHNPMYTCPTTPSTPHTPSSYTNSSRHFSAPSTPTRSLGNTHTHVPEQPANAQDDYVCLPLPVQMSILSKMQNIMEHACYIFAQQHLPQILIKKGWDCPEAGELNLWMHNFGAGNNVQTLISLAQTYCISVPVPALMESAKQIRHTAVHRNKVTVPHLVMLMDHAVAFGTILGVSDDLNKLTEIRSFAKMKITQLENATNEAGKDIIQFCNRI</sequence>
<dbReference type="STRING" id="694270.A0A395T128"/>
<keyword evidence="3" id="KW-1185">Reference proteome</keyword>
<gene>
    <name evidence="2" type="ORF">FLONG3_3857</name>
</gene>
<feature type="compositionally biased region" description="Low complexity" evidence="1">
    <location>
        <begin position="77"/>
        <end position="90"/>
    </location>
</feature>
<evidence type="ECO:0000313" key="2">
    <source>
        <dbReference type="EMBL" id="RGP78022.1"/>
    </source>
</evidence>
<dbReference type="EMBL" id="PXOG01000080">
    <property type="protein sequence ID" value="RGP78022.1"/>
    <property type="molecule type" value="Genomic_DNA"/>
</dbReference>
<protein>
    <submittedName>
        <fullName evidence="2">Ubiquinol-cytochrome-c reductase cytochrome c1</fullName>
    </submittedName>
</protein>
<proteinExistence type="predicted"/>
<dbReference type="Proteomes" id="UP000266234">
    <property type="component" value="Unassembled WGS sequence"/>
</dbReference>
<organism evidence="2 3">
    <name type="scientific">Fusarium longipes</name>
    <dbReference type="NCBI Taxonomy" id="694270"/>
    <lineage>
        <taxon>Eukaryota</taxon>
        <taxon>Fungi</taxon>
        <taxon>Dikarya</taxon>
        <taxon>Ascomycota</taxon>
        <taxon>Pezizomycotina</taxon>
        <taxon>Sordariomycetes</taxon>
        <taxon>Hypocreomycetidae</taxon>
        <taxon>Hypocreales</taxon>
        <taxon>Nectriaceae</taxon>
        <taxon>Fusarium</taxon>
    </lineage>
</organism>
<dbReference type="OrthoDB" id="5324651at2759"/>
<name>A0A395T128_9HYPO</name>
<feature type="region of interest" description="Disordered" evidence="1">
    <location>
        <begin position="77"/>
        <end position="114"/>
    </location>
</feature>
<evidence type="ECO:0000256" key="1">
    <source>
        <dbReference type="SAM" id="MobiDB-lite"/>
    </source>
</evidence>